<dbReference type="Proteomes" id="UP000037035">
    <property type="component" value="Unassembled WGS sequence"/>
</dbReference>
<feature type="region of interest" description="Disordered" evidence="1">
    <location>
        <begin position="1"/>
        <end position="31"/>
    </location>
</feature>
<evidence type="ECO:0000313" key="2">
    <source>
        <dbReference type="EMBL" id="KNZ46872.1"/>
    </source>
</evidence>
<evidence type="ECO:0000256" key="1">
    <source>
        <dbReference type="SAM" id="MobiDB-lite"/>
    </source>
</evidence>
<evidence type="ECO:0000313" key="3">
    <source>
        <dbReference type="Proteomes" id="UP000037035"/>
    </source>
</evidence>
<accession>A0A0L6UF60</accession>
<sequence>MAHQQILEAASKPPQSSVPDKHPGPPPLAPQLPKLNASPVHSCLKVINRTTEGQSYNFGININQIIILKILVHLPHLLGCCSGNQCFHRVTSGYQWFCVHQDINHFVMFIKISQFSHILSCCRSQPSCKERYYTLQISTGVLQVEVIDLPAPFRKSLSISSSCTPLLVILPMPHPKKNLPFACNNDPQSTLEIKELAQVTSPASKASKTSKGPAHSAPIKRQESSMFPYAALTALINQLSSFITLGDVLLRSVNDVIVKLQEFRICNSCNAAPSPAQESGSSPTFSNYVMVNLLLSAAHGKKFNMQDKTQFSEASNEGVKNKTCAPCDTLIQIGWQFCRRFLSQPHIKIDVIC</sequence>
<dbReference type="VEuPathDB" id="FungiDB:VP01_687g2"/>
<gene>
    <name evidence="2" type="ORF">VP01_687g2</name>
</gene>
<proteinExistence type="predicted"/>
<keyword evidence="3" id="KW-1185">Reference proteome</keyword>
<protein>
    <submittedName>
        <fullName evidence="2">Uncharacterized protein</fullName>
    </submittedName>
</protein>
<dbReference type="EMBL" id="LAVV01012249">
    <property type="protein sequence ID" value="KNZ46872.1"/>
    <property type="molecule type" value="Genomic_DNA"/>
</dbReference>
<reference evidence="2 3" key="1">
    <citation type="submission" date="2015-08" db="EMBL/GenBank/DDBJ databases">
        <title>Next Generation Sequencing and Analysis of the Genome of Puccinia sorghi L Schw, the Causal Agent of Maize Common Rust.</title>
        <authorList>
            <person name="Rochi L."/>
            <person name="Burguener G."/>
            <person name="Darino M."/>
            <person name="Turjanski A."/>
            <person name="Kreff E."/>
            <person name="Dieguez M.J."/>
            <person name="Sacco F."/>
        </authorList>
    </citation>
    <scope>NUCLEOTIDE SEQUENCE [LARGE SCALE GENOMIC DNA]</scope>
    <source>
        <strain evidence="2 3">RO10H11247</strain>
    </source>
</reference>
<dbReference type="AlphaFoldDB" id="A0A0L6UF60"/>
<comment type="caution">
    <text evidence="2">The sequence shown here is derived from an EMBL/GenBank/DDBJ whole genome shotgun (WGS) entry which is preliminary data.</text>
</comment>
<name>A0A0L6UF60_9BASI</name>
<organism evidence="2 3">
    <name type="scientific">Puccinia sorghi</name>
    <dbReference type="NCBI Taxonomy" id="27349"/>
    <lineage>
        <taxon>Eukaryota</taxon>
        <taxon>Fungi</taxon>
        <taxon>Dikarya</taxon>
        <taxon>Basidiomycota</taxon>
        <taxon>Pucciniomycotina</taxon>
        <taxon>Pucciniomycetes</taxon>
        <taxon>Pucciniales</taxon>
        <taxon>Pucciniaceae</taxon>
        <taxon>Puccinia</taxon>
    </lineage>
</organism>